<evidence type="ECO:0000256" key="2">
    <source>
        <dbReference type="SAM" id="Phobius"/>
    </source>
</evidence>
<evidence type="ECO:0000313" key="3">
    <source>
        <dbReference type="EMBL" id="CAF9940321.1"/>
    </source>
</evidence>
<keyword evidence="2" id="KW-0812">Transmembrane</keyword>
<evidence type="ECO:0000256" key="1">
    <source>
        <dbReference type="SAM" id="MobiDB-lite"/>
    </source>
</evidence>
<name>A0A8H3PFS3_9LECA</name>
<comment type="caution">
    <text evidence="3">The sequence shown here is derived from an EMBL/GenBank/DDBJ whole genome shotgun (WGS) entry which is preliminary data.</text>
</comment>
<keyword evidence="2" id="KW-1133">Transmembrane helix</keyword>
<dbReference type="EMBL" id="CAJPDS010000151">
    <property type="protein sequence ID" value="CAF9940321.1"/>
    <property type="molecule type" value="Genomic_DNA"/>
</dbReference>
<keyword evidence="2" id="KW-0472">Membrane</keyword>
<feature type="region of interest" description="Disordered" evidence="1">
    <location>
        <begin position="1"/>
        <end position="32"/>
    </location>
</feature>
<sequence length="685" mass="74442">MTSSSHELKQLNPVEYEERRLSDEDSPDASAFLGGQARRTRAGFAANDTDSRTPALIKASDSRDGKVHINAKRWPSSPQALFGFAALSLDGTSRSRWGESIIGFSKVGTTIFPIVFAAVVATLMRALALWKCERGASLGFLEQLMGSQSLAGTLERFLLLRSFKYYSILIVVFWALSPLGSQMTLRLVSLSDARTTTAQTVPYFRTIPNDEDQNSLFEIDTADEYITYETLAAKTATMAISLGASLLGSDENRISPMDQYGNVRIPQFGTQKPAGGWSDPPNPGQPTSWASFNGLMVSNMAFSDESNFIISTSYIGATCADPIKISYAPDETQLYRNIENAGFHQHAGVSVSPSSRKYAFEGSDGEHTNTILFDSNSINPDEPVGTDPVTNETYTLDVLRYLPAPVNLFYASKIRAIDDNTFIDLLNCTLETIYLDANITCQGPQCKVTQSRPTTAPQQDLTGKMAFSLSQFSNLLSFLPFSLGSDSDELGPNALDQYLLGSPTPLIPSDKPFVTNYENITGDVFASRLTPILNTVWQSSNAPGSFASGASANFSSIPSQTTVATLTSIHLQAKYSVNRWHAALLITISFLLLICALASMVLARITRAPDVLGYVSTMTRDNEFAGVPEGGTALDGAQRTRLLGGLKVQLGDVRPEEEVGWIALREMGGDGDGVGYRLGKDRLYR</sequence>
<proteinExistence type="predicted"/>
<keyword evidence="4" id="KW-1185">Reference proteome</keyword>
<feature type="transmembrane region" description="Helical" evidence="2">
    <location>
        <begin position="111"/>
        <end position="130"/>
    </location>
</feature>
<dbReference type="AlphaFoldDB" id="A0A8H3PFS3"/>
<dbReference type="OrthoDB" id="3692311at2759"/>
<feature type="transmembrane region" description="Helical" evidence="2">
    <location>
        <begin position="580"/>
        <end position="603"/>
    </location>
</feature>
<organism evidence="3 4">
    <name type="scientific">Heterodermia speciosa</name>
    <dbReference type="NCBI Taxonomy" id="116794"/>
    <lineage>
        <taxon>Eukaryota</taxon>
        <taxon>Fungi</taxon>
        <taxon>Dikarya</taxon>
        <taxon>Ascomycota</taxon>
        <taxon>Pezizomycotina</taxon>
        <taxon>Lecanoromycetes</taxon>
        <taxon>OSLEUM clade</taxon>
        <taxon>Lecanoromycetidae</taxon>
        <taxon>Caliciales</taxon>
        <taxon>Physciaceae</taxon>
        <taxon>Heterodermia</taxon>
    </lineage>
</organism>
<reference evidence="3" key="1">
    <citation type="submission" date="2021-03" db="EMBL/GenBank/DDBJ databases">
        <authorList>
            <person name="Tagirdzhanova G."/>
        </authorList>
    </citation>
    <scope>NUCLEOTIDE SEQUENCE</scope>
</reference>
<protein>
    <submittedName>
        <fullName evidence="3">Uncharacterized protein</fullName>
    </submittedName>
</protein>
<dbReference type="Proteomes" id="UP000664521">
    <property type="component" value="Unassembled WGS sequence"/>
</dbReference>
<feature type="transmembrane region" description="Helical" evidence="2">
    <location>
        <begin position="165"/>
        <end position="185"/>
    </location>
</feature>
<accession>A0A8H3PFS3</accession>
<evidence type="ECO:0000313" key="4">
    <source>
        <dbReference type="Proteomes" id="UP000664521"/>
    </source>
</evidence>
<gene>
    <name evidence="3" type="ORF">HETSPECPRED_002377</name>
</gene>